<protein>
    <recommendedName>
        <fullName evidence="1">VOC domain-containing protein</fullName>
    </recommendedName>
</protein>
<reference evidence="2 3" key="1">
    <citation type="submission" date="2017-05" db="EMBL/GenBank/DDBJ databases">
        <title>Isolation of Rhodococcus sp. S2-17 biodegrading of BP-3.</title>
        <authorList>
            <person name="Lee Y."/>
            <person name="Kim K.H."/>
            <person name="Chun B.H."/>
            <person name="Jung H.S."/>
            <person name="Jeon C.O."/>
        </authorList>
    </citation>
    <scope>NUCLEOTIDE SEQUENCE [LARGE SCALE GENOMIC DNA]</scope>
    <source>
        <strain evidence="2 3">S2-17</strain>
    </source>
</reference>
<dbReference type="InterPro" id="IPR052164">
    <property type="entry name" value="Anthracycline_SecMetBiosynth"/>
</dbReference>
<dbReference type="Pfam" id="PF18029">
    <property type="entry name" value="Glyoxalase_6"/>
    <property type="match status" value="1"/>
</dbReference>
<accession>A0A2S2BPR2</accession>
<evidence type="ECO:0000259" key="1">
    <source>
        <dbReference type="PROSITE" id="PS51819"/>
    </source>
</evidence>
<evidence type="ECO:0000313" key="3">
    <source>
        <dbReference type="Proteomes" id="UP000245711"/>
    </source>
</evidence>
<dbReference type="Gene3D" id="3.10.180.10">
    <property type="entry name" value="2,3-Dihydroxybiphenyl 1,2-Dioxygenase, domain 1"/>
    <property type="match status" value="2"/>
</dbReference>
<proteinExistence type="predicted"/>
<dbReference type="OrthoDB" id="9793039at2"/>
<dbReference type="SUPFAM" id="SSF54593">
    <property type="entry name" value="Glyoxalase/Bleomycin resistance protein/Dihydroxybiphenyl dioxygenase"/>
    <property type="match status" value="2"/>
</dbReference>
<dbReference type="KEGG" id="roz:CBI38_02525"/>
<evidence type="ECO:0000313" key="2">
    <source>
        <dbReference type="EMBL" id="AWK70610.1"/>
    </source>
</evidence>
<organism evidence="2 3">
    <name type="scientific">Rhodococcus oxybenzonivorans</name>
    <dbReference type="NCBI Taxonomy" id="1990687"/>
    <lineage>
        <taxon>Bacteria</taxon>
        <taxon>Bacillati</taxon>
        <taxon>Actinomycetota</taxon>
        <taxon>Actinomycetes</taxon>
        <taxon>Mycobacteriales</taxon>
        <taxon>Nocardiaceae</taxon>
        <taxon>Rhodococcus</taxon>
    </lineage>
</organism>
<feature type="domain" description="VOC" evidence="1">
    <location>
        <begin position="11"/>
        <end position="129"/>
    </location>
</feature>
<dbReference type="CDD" id="cd07247">
    <property type="entry name" value="SgaA_N_like"/>
    <property type="match status" value="2"/>
</dbReference>
<dbReference type="Proteomes" id="UP000245711">
    <property type="component" value="Chromosome"/>
</dbReference>
<dbReference type="Pfam" id="PF00903">
    <property type="entry name" value="Glyoxalase"/>
    <property type="match status" value="1"/>
</dbReference>
<dbReference type="InterPro" id="IPR004360">
    <property type="entry name" value="Glyas_Fos-R_dOase_dom"/>
</dbReference>
<dbReference type="PROSITE" id="PS51819">
    <property type="entry name" value="VOC"/>
    <property type="match status" value="2"/>
</dbReference>
<dbReference type="InterPro" id="IPR029068">
    <property type="entry name" value="Glyas_Bleomycin-R_OHBP_Dase"/>
</dbReference>
<dbReference type="InterPro" id="IPR037523">
    <property type="entry name" value="VOC_core"/>
</dbReference>
<feature type="domain" description="VOC" evidence="1">
    <location>
        <begin position="143"/>
        <end position="257"/>
    </location>
</feature>
<dbReference type="AlphaFoldDB" id="A0A2S2BPR2"/>
<dbReference type="PANTHER" id="PTHR33993">
    <property type="entry name" value="GLYOXALASE-RELATED"/>
    <property type="match status" value="1"/>
</dbReference>
<keyword evidence="3" id="KW-1185">Reference proteome</keyword>
<sequence>MPIKTKYPQGTPSWVDLQTSDQDAAKKFYAELLGWKYDDRPMPEGPVYSMATVRGENVAAIAPLQLDAAQSGAPANWNTYIAVDDVDETVAKVPGAGGQVLMPAFDVGEAGRMTFVTDPTGASVGLWQAKQHIGAGLVGDPGACLWNELNTTDVDTAVRFYNSILGTTTTQMSMGPDYTYTLFQVGDEQVGGAGAPLHPNTPNHWRVYFAVEDVDASAARVVELGGAIVEEAMDIPTVGRMAGVADPQGAVFSIMTPEERPEQ</sequence>
<name>A0A2S2BPR2_9NOCA</name>
<dbReference type="InterPro" id="IPR041581">
    <property type="entry name" value="Glyoxalase_6"/>
</dbReference>
<dbReference type="EMBL" id="CP021354">
    <property type="protein sequence ID" value="AWK70610.1"/>
    <property type="molecule type" value="Genomic_DNA"/>
</dbReference>
<gene>
    <name evidence="2" type="ORF">CBI38_02525</name>
</gene>
<dbReference type="PANTHER" id="PTHR33993:SF14">
    <property type="entry name" value="GB|AAF24581.1"/>
    <property type="match status" value="1"/>
</dbReference>
<dbReference type="RefSeq" id="WP_109326125.1">
    <property type="nucleotide sequence ID" value="NZ_CP021354.1"/>
</dbReference>